<evidence type="ECO:0000256" key="2">
    <source>
        <dbReference type="ARBA" id="ARBA00006275"/>
    </source>
</evidence>
<evidence type="ECO:0000256" key="1">
    <source>
        <dbReference type="ARBA" id="ARBA00004442"/>
    </source>
</evidence>
<feature type="signal peptide" evidence="6">
    <location>
        <begin position="1"/>
        <end position="25"/>
    </location>
</feature>
<evidence type="ECO:0000256" key="6">
    <source>
        <dbReference type="SAM" id="SignalP"/>
    </source>
</evidence>
<dbReference type="SUPFAM" id="SSF48452">
    <property type="entry name" value="TPR-like"/>
    <property type="match status" value="1"/>
</dbReference>
<name>A0A414QAJ3_BACSE</name>
<protein>
    <submittedName>
        <fullName evidence="8">RagB/SusD family nutrient uptake outer membrane protein</fullName>
    </submittedName>
</protein>
<evidence type="ECO:0000256" key="4">
    <source>
        <dbReference type="ARBA" id="ARBA00023136"/>
    </source>
</evidence>
<dbReference type="Gene3D" id="1.25.40.10">
    <property type="entry name" value="Tetratricopeptide repeat domain"/>
    <property type="match status" value="1"/>
</dbReference>
<dbReference type="RefSeq" id="WP_118206761.1">
    <property type="nucleotide sequence ID" value="NZ_JAASHK010000009.1"/>
</dbReference>
<keyword evidence="4" id="KW-0472">Membrane</keyword>
<evidence type="ECO:0000256" key="5">
    <source>
        <dbReference type="ARBA" id="ARBA00023237"/>
    </source>
</evidence>
<comment type="similarity">
    <text evidence="2">Belongs to the SusD family.</text>
</comment>
<dbReference type="InterPro" id="IPR012944">
    <property type="entry name" value="SusD_RagB_dom"/>
</dbReference>
<evidence type="ECO:0000313" key="8">
    <source>
        <dbReference type="EMBL" id="RHF77814.1"/>
    </source>
</evidence>
<dbReference type="Proteomes" id="UP000283762">
    <property type="component" value="Unassembled WGS sequence"/>
</dbReference>
<keyword evidence="5" id="KW-0998">Cell outer membrane</keyword>
<feature type="domain" description="RagB/SusD" evidence="7">
    <location>
        <begin position="416"/>
        <end position="572"/>
    </location>
</feature>
<comment type="caution">
    <text evidence="8">The sequence shown here is derived from an EMBL/GenBank/DDBJ whole genome shotgun (WGS) entry which is preliminary data.</text>
</comment>
<dbReference type="Gene3D" id="1.25.40.390">
    <property type="match status" value="1"/>
</dbReference>
<reference evidence="8 9" key="1">
    <citation type="submission" date="2018-08" db="EMBL/GenBank/DDBJ databases">
        <title>A genome reference for cultivated species of the human gut microbiota.</title>
        <authorList>
            <person name="Zou Y."/>
            <person name="Xue W."/>
            <person name="Luo G."/>
        </authorList>
    </citation>
    <scope>NUCLEOTIDE SEQUENCE [LARGE SCALE GENOMIC DNA]</scope>
    <source>
        <strain evidence="8 9">AM25-16</strain>
    </source>
</reference>
<feature type="chain" id="PRO_5019414776" evidence="6">
    <location>
        <begin position="26"/>
        <end position="577"/>
    </location>
</feature>
<keyword evidence="3 6" id="KW-0732">Signal</keyword>
<accession>A0A414QAJ3</accession>
<organism evidence="8 9">
    <name type="scientific">Bacteroides stercoris</name>
    <dbReference type="NCBI Taxonomy" id="46506"/>
    <lineage>
        <taxon>Bacteria</taxon>
        <taxon>Pseudomonadati</taxon>
        <taxon>Bacteroidota</taxon>
        <taxon>Bacteroidia</taxon>
        <taxon>Bacteroidales</taxon>
        <taxon>Bacteroidaceae</taxon>
        <taxon>Bacteroides</taxon>
    </lineage>
</organism>
<sequence length="577" mass="65178">MKLNKIKAIFPAIALFLTASMTSCMDDLEKGNIDPTVEPNPNLLGLYSKCYAGLIMEGNDGNADFTIDDAGKSTLLRNVFNFNELSTDEAICWWSDGGITDIGYNQCMPGTATLRFLYYRLMSNITYCNHYLSLEAAQADKTMLAEVRFIRAYNYFLMLDFFGDPSFIETITSEVPKQAHAYNEKFDESATYTRAELLQLGREFLFNWVKKELENAEADMLPAEPETDSDANYGRADKAAAWILLSRLYLNAGTYLNNDGQNNPYWDKALEYAEMVINSNYAIFDDTRIPTEATQRGYRPYDLLFMGDNGSNGASCEAILPLLQDGKVTKGYGGSLFFIAAMWNDKMQTVTDLTAGTTGNTWSGMRCRPQLIEKFTNNPESFVGKSTKEIRALQIDDRALFWGKGSDGDERTLDLGDNSSFYQGLVTTKWNNNYSNGGSPHDVFDVDTDFFLFRVAEAYLNAAEAEMHLNGESSTKAKGYIDILRKRAHTATSDSYNLNYILDERSREFYFEGLRRTDLIRFNQFGGTQTTYNWSYKGGNINGVTFDKTRNLFPLPTSEIQANRSLIQIDGYNETEE</sequence>
<dbReference type="EMBL" id="QRHJ01000004">
    <property type="protein sequence ID" value="RHF77814.1"/>
    <property type="molecule type" value="Genomic_DNA"/>
</dbReference>
<proteinExistence type="inferred from homology"/>
<dbReference type="InterPro" id="IPR011990">
    <property type="entry name" value="TPR-like_helical_dom_sf"/>
</dbReference>
<dbReference type="PROSITE" id="PS51257">
    <property type="entry name" value="PROKAR_LIPOPROTEIN"/>
    <property type="match status" value="1"/>
</dbReference>
<dbReference type="AlphaFoldDB" id="A0A414QAJ3"/>
<comment type="subcellular location">
    <subcellularLocation>
        <location evidence="1">Cell outer membrane</location>
    </subcellularLocation>
</comment>
<dbReference type="Pfam" id="PF07980">
    <property type="entry name" value="SusD_RagB"/>
    <property type="match status" value="1"/>
</dbReference>
<gene>
    <name evidence="8" type="ORF">DW668_02335</name>
</gene>
<evidence type="ECO:0000313" key="9">
    <source>
        <dbReference type="Proteomes" id="UP000283762"/>
    </source>
</evidence>
<dbReference type="Gene3D" id="1.10.3780.10">
    <property type="entry name" value="SusD-like"/>
    <property type="match status" value="1"/>
</dbReference>
<evidence type="ECO:0000259" key="7">
    <source>
        <dbReference type="Pfam" id="PF07980"/>
    </source>
</evidence>
<dbReference type="GO" id="GO:0009279">
    <property type="term" value="C:cell outer membrane"/>
    <property type="evidence" value="ECO:0007669"/>
    <property type="project" value="UniProtKB-SubCell"/>
</dbReference>
<evidence type="ECO:0000256" key="3">
    <source>
        <dbReference type="ARBA" id="ARBA00022729"/>
    </source>
</evidence>